<keyword evidence="10" id="KW-1185">Reference proteome</keyword>
<dbReference type="Proteomes" id="UP001596028">
    <property type="component" value="Unassembled WGS sequence"/>
</dbReference>
<dbReference type="CDD" id="cd08071">
    <property type="entry name" value="MPN_DUF2466"/>
    <property type="match status" value="1"/>
</dbReference>
<dbReference type="InterPro" id="IPR025657">
    <property type="entry name" value="RadC_JAB"/>
</dbReference>
<dbReference type="Gene3D" id="1.10.150.20">
    <property type="entry name" value="5' to 3' exonuclease, C-terminal subdomain"/>
    <property type="match status" value="1"/>
</dbReference>
<proteinExistence type="inferred from homology"/>
<evidence type="ECO:0000256" key="1">
    <source>
        <dbReference type="ARBA" id="ARBA00010243"/>
    </source>
</evidence>
<dbReference type="InterPro" id="IPR001405">
    <property type="entry name" value="UPF0758"/>
</dbReference>
<dbReference type="InterPro" id="IPR037518">
    <property type="entry name" value="MPN"/>
</dbReference>
<dbReference type="PROSITE" id="PS01302">
    <property type="entry name" value="UPF0758"/>
    <property type="match status" value="1"/>
</dbReference>
<keyword evidence="4" id="KW-0378">Hydrolase</keyword>
<evidence type="ECO:0000256" key="6">
    <source>
        <dbReference type="ARBA" id="ARBA00023049"/>
    </source>
</evidence>
<dbReference type="PANTHER" id="PTHR30471">
    <property type="entry name" value="DNA REPAIR PROTEIN RADC"/>
    <property type="match status" value="1"/>
</dbReference>
<dbReference type="SUPFAM" id="SSF47781">
    <property type="entry name" value="RuvA domain 2-like"/>
    <property type="match status" value="1"/>
</dbReference>
<evidence type="ECO:0000313" key="10">
    <source>
        <dbReference type="Proteomes" id="UP001596028"/>
    </source>
</evidence>
<dbReference type="InterPro" id="IPR020891">
    <property type="entry name" value="UPF0758_CS"/>
</dbReference>
<dbReference type="InterPro" id="IPR010994">
    <property type="entry name" value="RuvA_2-like"/>
</dbReference>
<evidence type="ECO:0000256" key="4">
    <source>
        <dbReference type="ARBA" id="ARBA00022801"/>
    </source>
</evidence>
<keyword evidence="3" id="KW-0479">Metal-binding</keyword>
<comment type="similarity">
    <text evidence="1 7">Belongs to the UPF0758 family.</text>
</comment>
<protein>
    <submittedName>
        <fullName evidence="9">DNA repair protein RadC</fullName>
    </submittedName>
</protein>
<dbReference type="Pfam" id="PF04002">
    <property type="entry name" value="RadC"/>
    <property type="match status" value="1"/>
</dbReference>
<dbReference type="Gene3D" id="3.40.140.10">
    <property type="entry name" value="Cytidine Deaminase, domain 2"/>
    <property type="match status" value="1"/>
</dbReference>
<reference evidence="10" key="1">
    <citation type="journal article" date="2019" name="Int. J. Syst. Evol. Microbiol.">
        <title>The Global Catalogue of Microorganisms (GCM) 10K type strain sequencing project: providing services to taxonomists for standard genome sequencing and annotation.</title>
        <authorList>
            <consortium name="The Broad Institute Genomics Platform"/>
            <consortium name="The Broad Institute Genome Sequencing Center for Infectious Disease"/>
            <person name="Wu L."/>
            <person name="Ma J."/>
        </authorList>
    </citation>
    <scope>NUCLEOTIDE SEQUENCE [LARGE SCALE GENOMIC DNA]</scope>
    <source>
        <strain evidence="10">CCUG 49571</strain>
    </source>
</reference>
<dbReference type="EMBL" id="JBHSEP010000001">
    <property type="protein sequence ID" value="MFC4596858.1"/>
    <property type="molecule type" value="Genomic_DNA"/>
</dbReference>
<organism evidence="9 10">
    <name type="scientific">Cohnella hongkongensis</name>
    <dbReference type="NCBI Taxonomy" id="178337"/>
    <lineage>
        <taxon>Bacteria</taxon>
        <taxon>Bacillati</taxon>
        <taxon>Bacillota</taxon>
        <taxon>Bacilli</taxon>
        <taxon>Bacillales</taxon>
        <taxon>Paenibacillaceae</taxon>
        <taxon>Cohnella</taxon>
    </lineage>
</organism>
<evidence type="ECO:0000313" key="9">
    <source>
        <dbReference type="EMBL" id="MFC4596858.1"/>
    </source>
</evidence>
<keyword evidence="6" id="KW-0482">Metalloprotease</keyword>
<dbReference type="NCBIfam" id="NF000642">
    <property type="entry name" value="PRK00024.1"/>
    <property type="match status" value="1"/>
</dbReference>
<keyword evidence="2" id="KW-0645">Protease</keyword>
<evidence type="ECO:0000256" key="2">
    <source>
        <dbReference type="ARBA" id="ARBA00022670"/>
    </source>
</evidence>
<dbReference type="PANTHER" id="PTHR30471:SF3">
    <property type="entry name" value="UPF0758 PROTEIN YEES-RELATED"/>
    <property type="match status" value="1"/>
</dbReference>
<feature type="domain" description="MPN" evidence="8">
    <location>
        <begin position="80"/>
        <end position="202"/>
    </location>
</feature>
<dbReference type="RefSeq" id="WP_378091417.1">
    <property type="nucleotide sequence ID" value="NZ_JBHSEP010000001.1"/>
</dbReference>
<dbReference type="NCBIfam" id="TIGR00608">
    <property type="entry name" value="radc"/>
    <property type="match status" value="1"/>
</dbReference>
<name>A0ABV9F706_9BACL</name>
<evidence type="ECO:0000259" key="8">
    <source>
        <dbReference type="PROSITE" id="PS50249"/>
    </source>
</evidence>
<accession>A0ABV9F706</accession>
<evidence type="ECO:0000256" key="7">
    <source>
        <dbReference type="RuleBase" id="RU003797"/>
    </source>
</evidence>
<evidence type="ECO:0000256" key="5">
    <source>
        <dbReference type="ARBA" id="ARBA00022833"/>
    </source>
</evidence>
<keyword evidence="5" id="KW-0862">Zinc</keyword>
<dbReference type="PROSITE" id="PS50249">
    <property type="entry name" value="MPN"/>
    <property type="match status" value="1"/>
</dbReference>
<evidence type="ECO:0000256" key="3">
    <source>
        <dbReference type="ARBA" id="ARBA00022723"/>
    </source>
</evidence>
<sequence>MNQYRMEELKRLISESLRESTDSYTIQQLFEHFPTTIELMDASEQQLVHIHGIGKGKARQISAILKLAQTLTIPMPERYNISCPKDAFDLIEPEFRYLNKEHFVCLFLNTKNRVIAKEIISIGSLNSCIVHPREVFRSAIKRCSASLICAHNHPSGDCSPSPEDISLTKRLVSAGKIVGIEVLDHIIIGGKQFTSLREMGVMEESSISTSDSFVH</sequence>
<gene>
    <name evidence="9" type="primary">radC</name>
    <name evidence="9" type="ORF">ACFO3S_01295</name>
</gene>
<comment type="caution">
    <text evidence="9">The sequence shown here is derived from an EMBL/GenBank/DDBJ whole genome shotgun (WGS) entry which is preliminary data.</text>
</comment>